<organism evidence="5 6">
    <name type="scientific">Marinimicrobium koreense</name>
    <dbReference type="NCBI Taxonomy" id="306545"/>
    <lineage>
        <taxon>Bacteria</taxon>
        <taxon>Pseudomonadati</taxon>
        <taxon>Pseudomonadota</taxon>
        <taxon>Gammaproteobacteria</taxon>
        <taxon>Cellvibrionales</taxon>
        <taxon>Cellvibrionaceae</taxon>
        <taxon>Marinimicrobium</taxon>
    </lineage>
</organism>
<evidence type="ECO:0000313" key="6">
    <source>
        <dbReference type="Proteomes" id="UP000273643"/>
    </source>
</evidence>
<feature type="domain" description="HTH lacI-type" evidence="4">
    <location>
        <begin position="15"/>
        <end position="69"/>
    </location>
</feature>
<dbReference type="CDD" id="cd01392">
    <property type="entry name" value="HTH_LacI"/>
    <property type="match status" value="1"/>
</dbReference>
<dbReference type="InterPro" id="IPR010982">
    <property type="entry name" value="Lambda_DNA-bd_dom_sf"/>
</dbReference>
<dbReference type="SUPFAM" id="SSF53822">
    <property type="entry name" value="Periplasmic binding protein-like I"/>
    <property type="match status" value="1"/>
</dbReference>
<dbReference type="InterPro" id="IPR046335">
    <property type="entry name" value="LacI/GalR-like_sensor"/>
</dbReference>
<evidence type="ECO:0000259" key="4">
    <source>
        <dbReference type="PROSITE" id="PS50932"/>
    </source>
</evidence>
<evidence type="ECO:0000256" key="3">
    <source>
        <dbReference type="ARBA" id="ARBA00023163"/>
    </source>
</evidence>
<evidence type="ECO:0000256" key="2">
    <source>
        <dbReference type="ARBA" id="ARBA00023125"/>
    </source>
</evidence>
<gene>
    <name evidence="5" type="ORF">EDC38_1585</name>
</gene>
<keyword evidence="2" id="KW-0238">DNA-binding</keyword>
<dbReference type="RefSeq" id="WP_123638029.1">
    <property type="nucleotide sequence ID" value="NZ_RJUK01000001.1"/>
</dbReference>
<dbReference type="PROSITE" id="PS50932">
    <property type="entry name" value="HTH_LACI_2"/>
    <property type="match status" value="1"/>
</dbReference>
<dbReference type="Pfam" id="PF13377">
    <property type="entry name" value="Peripla_BP_3"/>
    <property type="match status" value="1"/>
</dbReference>
<dbReference type="GO" id="GO:0000976">
    <property type="term" value="F:transcription cis-regulatory region binding"/>
    <property type="evidence" value="ECO:0007669"/>
    <property type="project" value="TreeGrafter"/>
</dbReference>
<dbReference type="Pfam" id="PF00356">
    <property type="entry name" value="LacI"/>
    <property type="match status" value="1"/>
</dbReference>
<keyword evidence="6" id="KW-1185">Reference proteome</keyword>
<name>A0A3N1NMF0_9GAMM</name>
<protein>
    <submittedName>
        <fullName evidence="5">LacI family transcriptional regulator</fullName>
    </submittedName>
</protein>
<comment type="caution">
    <text evidence="5">The sequence shown here is derived from an EMBL/GenBank/DDBJ whole genome shotgun (WGS) entry which is preliminary data.</text>
</comment>
<dbReference type="AlphaFoldDB" id="A0A3N1NMF0"/>
<proteinExistence type="predicted"/>
<dbReference type="OrthoDB" id="5718990at2"/>
<dbReference type="PANTHER" id="PTHR30146">
    <property type="entry name" value="LACI-RELATED TRANSCRIPTIONAL REPRESSOR"/>
    <property type="match status" value="1"/>
</dbReference>
<accession>A0A3N1NMF0</accession>
<dbReference type="Gene3D" id="1.10.260.40">
    <property type="entry name" value="lambda repressor-like DNA-binding domains"/>
    <property type="match status" value="1"/>
</dbReference>
<dbReference type="CDD" id="cd01575">
    <property type="entry name" value="PBP1_GntR"/>
    <property type="match status" value="1"/>
</dbReference>
<dbReference type="Proteomes" id="UP000273643">
    <property type="component" value="Unassembled WGS sequence"/>
</dbReference>
<evidence type="ECO:0000256" key="1">
    <source>
        <dbReference type="ARBA" id="ARBA00023015"/>
    </source>
</evidence>
<evidence type="ECO:0000313" key="5">
    <source>
        <dbReference type="EMBL" id="ROQ20964.1"/>
    </source>
</evidence>
<reference evidence="5 6" key="1">
    <citation type="submission" date="2018-11" db="EMBL/GenBank/DDBJ databases">
        <title>Genomic Encyclopedia of Type Strains, Phase IV (KMG-IV): sequencing the most valuable type-strain genomes for metagenomic binning, comparative biology and taxonomic classification.</title>
        <authorList>
            <person name="Goeker M."/>
        </authorList>
    </citation>
    <scope>NUCLEOTIDE SEQUENCE [LARGE SCALE GENOMIC DNA]</scope>
    <source>
        <strain evidence="5 6">DSM 16974</strain>
    </source>
</reference>
<sequence>MTERQTQHPQRGRAPTLIDVAKVAGVSPITVSRALNQPERVSEKARAKVTAAVEKTGYLPNMLAGSLATQSSRLVALIVPTIANPIFAETVRAITETLEQAGYQTLLGLSGYSEAQEQDLLEAILCRRPDGIILTGLNHTDISRTRLKAAAIPIVETWDLGDQPLDALVGFSHLDVGRSVGQYLLNQGHRRFAAISADDQRAEDRLAGFIQVLDEAGISPDAVERLETPARFSQGRQAFARLLEQEIRAEAVYCSSDTLAQGVLTEARARNIDIPGDMALIGFGDLDFAAHTLPSLTSVQINGAEIGYRAAQHLLSAMTGEHPPTEPVTIDVGFQIVKRDSA</sequence>
<dbReference type="PROSITE" id="PS00356">
    <property type="entry name" value="HTH_LACI_1"/>
    <property type="match status" value="1"/>
</dbReference>
<dbReference type="SMART" id="SM00354">
    <property type="entry name" value="HTH_LACI"/>
    <property type="match status" value="1"/>
</dbReference>
<dbReference type="PANTHER" id="PTHR30146:SF33">
    <property type="entry name" value="TRANSCRIPTIONAL REGULATOR"/>
    <property type="match status" value="1"/>
</dbReference>
<dbReference type="GO" id="GO:0003700">
    <property type="term" value="F:DNA-binding transcription factor activity"/>
    <property type="evidence" value="ECO:0007669"/>
    <property type="project" value="TreeGrafter"/>
</dbReference>
<dbReference type="Gene3D" id="3.40.50.2300">
    <property type="match status" value="2"/>
</dbReference>
<keyword evidence="1" id="KW-0805">Transcription regulation</keyword>
<keyword evidence="3" id="KW-0804">Transcription</keyword>
<dbReference type="InterPro" id="IPR000843">
    <property type="entry name" value="HTH_LacI"/>
</dbReference>
<dbReference type="SUPFAM" id="SSF47413">
    <property type="entry name" value="lambda repressor-like DNA-binding domains"/>
    <property type="match status" value="1"/>
</dbReference>
<dbReference type="InterPro" id="IPR028082">
    <property type="entry name" value="Peripla_BP_I"/>
</dbReference>
<dbReference type="EMBL" id="RJUK01000001">
    <property type="protein sequence ID" value="ROQ20964.1"/>
    <property type="molecule type" value="Genomic_DNA"/>
</dbReference>